<gene>
    <name evidence="3" type="ORF">CQY22_016185</name>
</gene>
<evidence type="ECO:0000256" key="1">
    <source>
        <dbReference type="ARBA" id="ARBA00022801"/>
    </source>
</evidence>
<evidence type="ECO:0000259" key="2">
    <source>
        <dbReference type="Pfam" id="PF00561"/>
    </source>
</evidence>
<dbReference type="PRINTS" id="PR00412">
    <property type="entry name" value="EPOXHYDRLASE"/>
</dbReference>
<dbReference type="InterPro" id="IPR000639">
    <property type="entry name" value="Epox_hydrolase-like"/>
</dbReference>
<dbReference type="AlphaFoldDB" id="A0A2G5P5N8"/>
<dbReference type="GO" id="GO:0016787">
    <property type="term" value="F:hydrolase activity"/>
    <property type="evidence" value="ECO:0007669"/>
    <property type="project" value="UniProtKB-KW"/>
</dbReference>
<protein>
    <submittedName>
        <fullName evidence="3">Alpha/beta hydrolase</fullName>
    </submittedName>
</protein>
<dbReference type="Gene3D" id="3.40.50.1820">
    <property type="entry name" value="alpha/beta hydrolase"/>
    <property type="match status" value="1"/>
</dbReference>
<dbReference type="InterPro" id="IPR029058">
    <property type="entry name" value="AB_hydrolase_fold"/>
</dbReference>
<evidence type="ECO:0000313" key="4">
    <source>
        <dbReference type="Proteomes" id="UP000230551"/>
    </source>
</evidence>
<dbReference type="RefSeq" id="WP_090586484.1">
    <property type="nucleotide sequence ID" value="NZ_CP104302.1"/>
</dbReference>
<keyword evidence="4" id="KW-1185">Reference proteome</keyword>
<name>A0A2G5P5N8_9MYCO</name>
<keyword evidence="1 3" id="KW-0378">Hydrolase</keyword>
<accession>A0A2G5P5N8</accession>
<dbReference type="InterPro" id="IPR000073">
    <property type="entry name" value="AB_hydrolase_1"/>
</dbReference>
<proteinExistence type="predicted"/>
<dbReference type="STRING" id="85968.GCA_900073015_00838"/>
<dbReference type="SUPFAM" id="SSF53474">
    <property type="entry name" value="alpha/beta-Hydrolases"/>
    <property type="match status" value="1"/>
</dbReference>
<dbReference type="Proteomes" id="UP000230551">
    <property type="component" value="Unassembled WGS sequence"/>
</dbReference>
<comment type="caution">
    <text evidence="3">The sequence shown here is derived from an EMBL/GenBank/DDBJ whole genome shotgun (WGS) entry which is preliminary data.</text>
</comment>
<sequence>MEQYRRGDLVFDVLDRGPDDGPPVILLHGFPQFNTSWNPIMDRLVAQGYRCLAPNQRGYSPGARPLRRRDYTADQLADDVIGLIDTIGAPKAHLVGHDWGAAVAWAVAGRAPGRLASLTALSVPHNAAFLKAMVTSKQGLASWYMLAFQLPKLPERFLRGRAGQKFLAEYGGQLPEFAERDMATMAQTGALTAALNWYRALPFSDFRQARTRITVPTMYIWSNKDKALMERGGRDTARFVDADYRYEILHGVTHWMVDQVPDTIADMLLEWFAAHPS</sequence>
<reference evidence="3 4" key="1">
    <citation type="journal article" date="2017" name="Infect. Genet. Evol.">
        <title>The new phylogeny of the genus Mycobacterium: The old and the news.</title>
        <authorList>
            <person name="Tortoli E."/>
            <person name="Fedrizzi T."/>
            <person name="Meehan C.J."/>
            <person name="Trovato A."/>
            <person name="Grottola A."/>
            <person name="Giacobazzi E."/>
            <person name="Serpini G.F."/>
            <person name="Tagliazucchi S."/>
            <person name="Fabio A."/>
            <person name="Bettua C."/>
            <person name="Bertorelli R."/>
            <person name="Frascaro F."/>
            <person name="De Sanctis V."/>
            <person name="Pecorari M."/>
            <person name="Jousson O."/>
            <person name="Segata N."/>
            <person name="Cirillo D.M."/>
        </authorList>
    </citation>
    <scope>NUCLEOTIDE SEQUENCE [LARGE SCALE GENOMIC DNA]</scope>
    <source>
        <strain evidence="3 4">CIP1034565</strain>
    </source>
</reference>
<dbReference type="OrthoDB" id="2987348at2"/>
<organism evidence="3 4">
    <name type="scientific">Mycolicibacterium brumae</name>
    <dbReference type="NCBI Taxonomy" id="85968"/>
    <lineage>
        <taxon>Bacteria</taxon>
        <taxon>Bacillati</taxon>
        <taxon>Actinomycetota</taxon>
        <taxon>Actinomycetes</taxon>
        <taxon>Mycobacteriales</taxon>
        <taxon>Mycobacteriaceae</taxon>
        <taxon>Mycolicibacterium</taxon>
    </lineage>
</organism>
<evidence type="ECO:0000313" key="3">
    <source>
        <dbReference type="EMBL" id="PIB73577.1"/>
    </source>
</evidence>
<feature type="domain" description="AB hydrolase-1" evidence="2">
    <location>
        <begin position="22"/>
        <end position="255"/>
    </location>
</feature>
<dbReference type="Pfam" id="PF00561">
    <property type="entry name" value="Abhydrolase_1"/>
    <property type="match status" value="1"/>
</dbReference>
<dbReference type="EMBL" id="PDCN02000027">
    <property type="protein sequence ID" value="PIB73577.1"/>
    <property type="molecule type" value="Genomic_DNA"/>
</dbReference>
<dbReference type="PANTHER" id="PTHR43329">
    <property type="entry name" value="EPOXIDE HYDROLASE"/>
    <property type="match status" value="1"/>
</dbReference>